<protein>
    <submittedName>
        <fullName evidence="4">Secreted protein</fullName>
    </submittedName>
</protein>
<proteinExistence type="predicted"/>
<dbReference type="Proteomes" id="UP000271098">
    <property type="component" value="Unassembled WGS sequence"/>
</dbReference>
<accession>A0A183D038</accession>
<dbReference type="WBParaSite" id="GPUH_0000208401-mRNA-1">
    <property type="protein sequence ID" value="GPUH_0000208401-mRNA-1"/>
    <property type="gene ID" value="GPUH_0000208401"/>
</dbReference>
<feature type="region of interest" description="Disordered" evidence="1">
    <location>
        <begin position="125"/>
        <end position="145"/>
    </location>
</feature>
<evidence type="ECO:0000313" key="3">
    <source>
        <dbReference type="Proteomes" id="UP000271098"/>
    </source>
</evidence>
<dbReference type="AlphaFoldDB" id="A0A183D038"/>
<reference evidence="2 3" key="2">
    <citation type="submission" date="2018-11" db="EMBL/GenBank/DDBJ databases">
        <authorList>
            <consortium name="Pathogen Informatics"/>
        </authorList>
    </citation>
    <scope>NUCLEOTIDE SEQUENCE [LARGE SCALE GENOMIC DNA]</scope>
</reference>
<organism evidence="4">
    <name type="scientific">Gongylonema pulchrum</name>
    <dbReference type="NCBI Taxonomy" id="637853"/>
    <lineage>
        <taxon>Eukaryota</taxon>
        <taxon>Metazoa</taxon>
        <taxon>Ecdysozoa</taxon>
        <taxon>Nematoda</taxon>
        <taxon>Chromadorea</taxon>
        <taxon>Rhabditida</taxon>
        <taxon>Spirurina</taxon>
        <taxon>Spiruromorpha</taxon>
        <taxon>Spiruroidea</taxon>
        <taxon>Gongylonematidae</taxon>
        <taxon>Gongylonema</taxon>
    </lineage>
</organism>
<keyword evidence="3" id="KW-1185">Reference proteome</keyword>
<evidence type="ECO:0000313" key="2">
    <source>
        <dbReference type="EMBL" id="VDK31976.1"/>
    </source>
</evidence>
<gene>
    <name evidence="2" type="ORF">GPUH_LOCUS2079</name>
</gene>
<name>A0A183D038_9BILA</name>
<reference evidence="4" key="1">
    <citation type="submission" date="2016-06" db="UniProtKB">
        <authorList>
            <consortium name="WormBaseParasite"/>
        </authorList>
    </citation>
    <scope>IDENTIFICATION</scope>
</reference>
<sequence>EAALGEHAPFISYDLFLINVVVVVVIGGGGGNGGGTSCGAWCSSGLLGSGDLTAESVDDEDNDENVDNMQPPVPSFSVAHIAVRFTFSVECSHPEANQVLGISSTAATGPVRNRIDLSSRGRFLAPAGSHQRSEPGCVASLGPDL</sequence>
<dbReference type="EMBL" id="UYRT01002898">
    <property type="protein sequence ID" value="VDK31976.1"/>
    <property type="molecule type" value="Genomic_DNA"/>
</dbReference>
<evidence type="ECO:0000313" key="4">
    <source>
        <dbReference type="WBParaSite" id="GPUH_0000208401-mRNA-1"/>
    </source>
</evidence>
<evidence type="ECO:0000256" key="1">
    <source>
        <dbReference type="SAM" id="MobiDB-lite"/>
    </source>
</evidence>